<evidence type="ECO:0000313" key="2">
    <source>
        <dbReference type="Proteomes" id="UP000825051"/>
    </source>
</evidence>
<accession>A0A8F9TY00</accession>
<protein>
    <recommendedName>
        <fullName evidence="3">Methyltransferase family protein</fullName>
    </recommendedName>
</protein>
<evidence type="ECO:0008006" key="3">
    <source>
        <dbReference type="Google" id="ProtNLM"/>
    </source>
</evidence>
<dbReference type="RefSeq" id="WP_220164720.1">
    <property type="nucleotide sequence ID" value="NZ_CP080507.1"/>
</dbReference>
<dbReference type="AlphaFoldDB" id="A0A8F9TY00"/>
<reference evidence="1" key="1">
    <citation type="submission" date="2021-08" db="EMBL/GenBank/DDBJ databases">
        <title>Genome of a novel bacterium of the phylum Verrucomicrobia, Oleiharenicola sp. KSB-15.</title>
        <authorList>
            <person name="Chung J.-H."/>
            <person name="Ahn J.-H."/>
            <person name="Yoon Y."/>
            <person name="Kim D.-Y."/>
            <person name="An S.-H."/>
            <person name="Park I."/>
            <person name="Yeon J."/>
        </authorList>
    </citation>
    <scope>NUCLEOTIDE SEQUENCE</scope>
    <source>
        <strain evidence="1">KSB-15</strain>
    </source>
</reference>
<gene>
    <name evidence="1" type="ORF">K0B96_05460</name>
</gene>
<dbReference type="Proteomes" id="UP000825051">
    <property type="component" value="Chromosome"/>
</dbReference>
<dbReference type="KEGG" id="ole:K0B96_05460"/>
<evidence type="ECO:0000313" key="1">
    <source>
        <dbReference type="EMBL" id="QYM80067.1"/>
    </source>
</evidence>
<dbReference type="EMBL" id="CP080507">
    <property type="protein sequence ID" value="QYM80067.1"/>
    <property type="molecule type" value="Genomic_DNA"/>
</dbReference>
<keyword evidence="2" id="KW-1185">Reference proteome</keyword>
<proteinExistence type="predicted"/>
<sequence length="157" mass="18259">MKEIFQLKRVRYELGDFIRYLEETDDIFELGIASGVLYHLLNPVELIRLLSLRCRSILLWTVYYDEGFMADNVEVGRRFHETPAETVTGGFAHKLYRKRYDEALEWKGFCGGGDVEACWLERETILAAFQYFGFRVMEVVDEKNPNGSAMLLAATRQ</sequence>
<name>A0A8F9TY00_9BACT</name>
<organism evidence="1 2">
    <name type="scientific">Horticoccus luteus</name>
    <dbReference type="NCBI Taxonomy" id="2862869"/>
    <lineage>
        <taxon>Bacteria</taxon>
        <taxon>Pseudomonadati</taxon>
        <taxon>Verrucomicrobiota</taxon>
        <taxon>Opitutia</taxon>
        <taxon>Opitutales</taxon>
        <taxon>Opitutaceae</taxon>
        <taxon>Horticoccus</taxon>
    </lineage>
</organism>